<dbReference type="SUPFAM" id="SSF52540">
    <property type="entry name" value="P-loop containing nucleoside triphosphate hydrolases"/>
    <property type="match status" value="1"/>
</dbReference>
<dbReference type="EMBL" id="MK072340">
    <property type="protein sequence ID" value="AYV82122.1"/>
    <property type="molecule type" value="Genomic_DNA"/>
</dbReference>
<dbReference type="Pfam" id="PF21448">
    <property type="entry name" value="DNMK"/>
    <property type="match status" value="2"/>
</dbReference>
<dbReference type="InterPro" id="IPR048444">
    <property type="entry name" value="DNMK"/>
</dbReference>
<reference evidence="1" key="1">
    <citation type="submission" date="2018-10" db="EMBL/GenBank/DDBJ databases">
        <title>Hidden diversity of soil giant viruses.</title>
        <authorList>
            <person name="Schulz F."/>
            <person name="Alteio L."/>
            <person name="Goudeau D."/>
            <person name="Ryan E.M."/>
            <person name="Malmstrom R.R."/>
            <person name="Blanchard J."/>
            <person name="Woyke T."/>
        </authorList>
    </citation>
    <scope>NUCLEOTIDE SEQUENCE</scope>
    <source>
        <strain evidence="1">HOV1</strain>
    </source>
</reference>
<keyword evidence="1" id="KW-0418">Kinase</keyword>
<dbReference type="GO" id="GO:0016301">
    <property type="term" value="F:kinase activity"/>
    <property type="evidence" value="ECO:0007669"/>
    <property type="project" value="UniProtKB-KW"/>
</dbReference>
<keyword evidence="1" id="KW-0808">Transferase</keyword>
<proteinExistence type="predicted"/>
<dbReference type="InterPro" id="IPR027417">
    <property type="entry name" value="P-loop_NTPase"/>
</dbReference>
<organism evidence="1">
    <name type="scientific">Homavirus sp</name>
    <dbReference type="NCBI Taxonomy" id="2487769"/>
    <lineage>
        <taxon>Viruses</taxon>
        <taxon>Varidnaviria</taxon>
        <taxon>Bamfordvirae</taxon>
        <taxon>Nucleocytoviricota</taxon>
        <taxon>Megaviricetes</taxon>
        <taxon>Imitervirales</taxon>
        <taxon>Mimiviridae</taxon>
        <taxon>Klosneuvirinae</taxon>
    </lineage>
</organism>
<gene>
    <name evidence="1" type="ORF">Homavirus9_4</name>
</gene>
<protein>
    <submittedName>
        <fullName evidence="1">Deoxynucleoside monophosphate kinase</fullName>
    </submittedName>
</protein>
<name>A0A3G5A4W5_9VIRU</name>
<evidence type="ECO:0000313" key="1">
    <source>
        <dbReference type="EMBL" id="AYV82122.1"/>
    </source>
</evidence>
<dbReference type="Gene3D" id="3.40.50.300">
    <property type="entry name" value="P-loop containing nucleotide triphosphate hydrolases"/>
    <property type="match status" value="1"/>
</dbReference>
<accession>A0A3G5A4W5</accession>
<sequence>MIIGLLGKKRVGKDTVADYLVNNHNFRKETMATPLKDACGVIFGFNNDQLYGDLKETDDSVWNISPRKILQYLGTDIFRKDIAKIIPDIGDKFWIKCMENRINTIQKKNPKMNIVISDIRFDNEVDMVHKLNGIVIKIDRPSISNTDQHESEANIDLIKSYDLIITNDKDYTHLYDEVDSIIK</sequence>